<evidence type="ECO:0000256" key="3">
    <source>
        <dbReference type="ARBA" id="ARBA00016337"/>
    </source>
</evidence>
<dbReference type="GO" id="GO:0046872">
    <property type="term" value="F:metal ion binding"/>
    <property type="evidence" value="ECO:0007669"/>
    <property type="project" value="UniProtKB-KW"/>
</dbReference>
<accession>A0AA87AR20</accession>
<dbReference type="RefSeq" id="WP_003146804.1">
    <property type="nucleotide sequence ID" value="NZ_GL883582.1"/>
</dbReference>
<evidence type="ECO:0000256" key="10">
    <source>
        <dbReference type="ARBA" id="ARBA00048540"/>
    </source>
</evidence>
<evidence type="ECO:0000256" key="5">
    <source>
        <dbReference type="ARBA" id="ARBA00022679"/>
    </source>
</evidence>
<reference evidence="11 12" key="1">
    <citation type="submission" date="2011-03" db="EMBL/GenBank/DDBJ databases">
        <title>The Genome Sequence of Gemella haemolysans M341.</title>
        <authorList>
            <consortium name="The Broad Institute Genome Sequencing Platform"/>
            <consortium name="The Broad Institute Genome Sequencing Center for Infectious Disease"/>
            <person name="Earl A."/>
            <person name="Ward D."/>
            <person name="Feldgarden M."/>
            <person name="Gevers D."/>
            <person name="Sibley C.D."/>
            <person name="Field T.R."/>
            <person name="Grinwis M."/>
            <person name="Eshaghurshan C.S."/>
            <person name="Surette M.G."/>
            <person name="Young S.K."/>
            <person name="Zeng Q."/>
            <person name="Gargeya S."/>
            <person name="Fitzgerald M."/>
            <person name="Haas B."/>
            <person name="Abouelleil A."/>
            <person name="Alvarado L."/>
            <person name="Arachchi H.M."/>
            <person name="Berlin A."/>
            <person name="Brown A."/>
            <person name="Chapman S.B."/>
            <person name="Chen Z."/>
            <person name="Dunbar C."/>
            <person name="Freedman E."/>
            <person name="Gearin G."/>
            <person name="Gellesch M."/>
            <person name="Goldberg J."/>
            <person name="Griggs A."/>
            <person name="Gujja S."/>
            <person name="Heilman E.R."/>
            <person name="Heiman D."/>
            <person name="Howarth C."/>
            <person name="Larson L."/>
            <person name="Lui A."/>
            <person name="MacDonald P.J.P."/>
            <person name="Mehta T."/>
            <person name="Montmayeur A."/>
            <person name="Murphy C."/>
            <person name="Neiman D."/>
            <person name="Pearson M."/>
            <person name="Priest M."/>
            <person name="Roberts A."/>
            <person name="Saif S."/>
            <person name="Shea T."/>
            <person name="Shenoy N."/>
            <person name="Sisk P."/>
            <person name="Stolte C."/>
            <person name="Sykes S."/>
            <person name="White J."/>
            <person name="Yandava C."/>
            <person name="Wortman J."/>
            <person name="Nusbaum C."/>
            <person name="Birren B."/>
        </authorList>
    </citation>
    <scope>NUCLEOTIDE SEQUENCE [LARGE SCALE GENOMIC DNA]</scope>
    <source>
        <strain evidence="11 12">M341</strain>
    </source>
</reference>
<evidence type="ECO:0000256" key="9">
    <source>
        <dbReference type="ARBA" id="ARBA00031306"/>
    </source>
</evidence>
<evidence type="ECO:0000256" key="2">
    <source>
        <dbReference type="ARBA" id="ARBA00011955"/>
    </source>
</evidence>
<dbReference type="Gene3D" id="3.10.520.10">
    <property type="entry name" value="ApbE-like domains"/>
    <property type="match status" value="2"/>
</dbReference>
<dbReference type="AlphaFoldDB" id="A0AA87AR20"/>
<evidence type="ECO:0000313" key="12">
    <source>
        <dbReference type="Proteomes" id="UP000004773"/>
    </source>
</evidence>
<protein>
    <recommendedName>
        <fullName evidence="3">FAD:protein FMN transferase</fullName>
        <ecNumber evidence="2">2.7.1.180</ecNumber>
    </recommendedName>
    <alternativeName>
        <fullName evidence="9">Flavin transferase</fullName>
    </alternativeName>
</protein>
<dbReference type="GO" id="GO:0016740">
    <property type="term" value="F:transferase activity"/>
    <property type="evidence" value="ECO:0007669"/>
    <property type="project" value="UniProtKB-KW"/>
</dbReference>
<keyword evidence="5" id="KW-0808">Transferase</keyword>
<proteinExistence type="predicted"/>
<comment type="catalytic activity">
    <reaction evidence="10">
        <text>L-threonyl-[protein] + FAD = FMN-L-threonyl-[protein] + AMP + H(+)</text>
        <dbReference type="Rhea" id="RHEA:36847"/>
        <dbReference type="Rhea" id="RHEA-COMP:11060"/>
        <dbReference type="Rhea" id="RHEA-COMP:11061"/>
        <dbReference type="ChEBI" id="CHEBI:15378"/>
        <dbReference type="ChEBI" id="CHEBI:30013"/>
        <dbReference type="ChEBI" id="CHEBI:57692"/>
        <dbReference type="ChEBI" id="CHEBI:74257"/>
        <dbReference type="ChEBI" id="CHEBI:456215"/>
        <dbReference type="EC" id="2.7.1.180"/>
    </reaction>
</comment>
<dbReference type="InterPro" id="IPR003374">
    <property type="entry name" value="ApbE-like_sf"/>
</dbReference>
<evidence type="ECO:0000256" key="1">
    <source>
        <dbReference type="ARBA" id="ARBA00001946"/>
    </source>
</evidence>
<gene>
    <name evidence="11" type="ORF">HMPREF0428_00768</name>
</gene>
<organism evidence="11 12">
    <name type="scientific">Gemella haemolysans M341</name>
    <dbReference type="NCBI Taxonomy" id="562981"/>
    <lineage>
        <taxon>Bacteria</taxon>
        <taxon>Bacillati</taxon>
        <taxon>Bacillota</taxon>
        <taxon>Bacilli</taxon>
        <taxon>Bacillales</taxon>
        <taxon>Gemellaceae</taxon>
        <taxon>Gemella</taxon>
    </lineage>
</organism>
<comment type="cofactor">
    <cofactor evidence="1">
        <name>Mg(2+)</name>
        <dbReference type="ChEBI" id="CHEBI:18420"/>
    </cofactor>
</comment>
<comment type="caution">
    <text evidence="11">The sequence shown here is derived from an EMBL/GenBank/DDBJ whole genome shotgun (WGS) entry which is preliminary data.</text>
</comment>
<dbReference type="PANTHER" id="PTHR30040">
    <property type="entry name" value="THIAMINE BIOSYNTHESIS LIPOPROTEIN APBE"/>
    <property type="match status" value="1"/>
</dbReference>
<keyword evidence="8" id="KW-0460">Magnesium</keyword>
<evidence type="ECO:0000256" key="6">
    <source>
        <dbReference type="ARBA" id="ARBA00022723"/>
    </source>
</evidence>
<evidence type="ECO:0000256" key="8">
    <source>
        <dbReference type="ARBA" id="ARBA00022842"/>
    </source>
</evidence>
<evidence type="ECO:0000313" key="11">
    <source>
        <dbReference type="EMBL" id="EGF85604.1"/>
    </source>
</evidence>
<dbReference type="SUPFAM" id="SSF143631">
    <property type="entry name" value="ApbE-like"/>
    <property type="match status" value="1"/>
</dbReference>
<dbReference type="EC" id="2.7.1.180" evidence="2"/>
<dbReference type="Pfam" id="PF02424">
    <property type="entry name" value="ApbE"/>
    <property type="match status" value="1"/>
</dbReference>
<dbReference type="PANTHER" id="PTHR30040:SF2">
    <property type="entry name" value="FAD:PROTEIN FMN TRANSFERASE"/>
    <property type="match status" value="1"/>
</dbReference>
<dbReference type="EMBL" id="ACRO01000008">
    <property type="protein sequence ID" value="EGF85604.1"/>
    <property type="molecule type" value="Genomic_DNA"/>
</dbReference>
<keyword evidence="6" id="KW-0479">Metal-binding</keyword>
<dbReference type="Proteomes" id="UP000004773">
    <property type="component" value="Unassembled WGS sequence"/>
</dbReference>
<evidence type="ECO:0000256" key="4">
    <source>
        <dbReference type="ARBA" id="ARBA00022630"/>
    </source>
</evidence>
<name>A0AA87AR20_9BACL</name>
<evidence type="ECO:0000256" key="7">
    <source>
        <dbReference type="ARBA" id="ARBA00022827"/>
    </source>
</evidence>
<dbReference type="InterPro" id="IPR024932">
    <property type="entry name" value="ApbE"/>
</dbReference>
<keyword evidence="4" id="KW-0285">Flavoprotein</keyword>
<sequence>MIKYKTYVLKRMNIPFTISLVNNKFDETLVVALDQIIDEIDKYLKNVEEKFSPFLSNSLVSKHTDIGEVLQENFFDLEYQEVYSRSIFAKKETKGLFDPFFEGKYNPTGFVKGWAIENTFTKYIKPLIDNNIIEAGAINGAGDMQVGTSSDSDFSWQIGIENPEDREKIIARYSIKNGAVATSGISKKGQHIKTENKLEHIQVTVVGKYLSDVDVLATVGVATDENTWREIVEKNKLSGILLTKEGIKRVLEEGKIIDVERT</sequence>
<keyword evidence="7" id="KW-0274">FAD</keyword>